<accession>U5SDL9</accession>
<keyword evidence="7" id="KW-0378">Hydrolase</keyword>
<reference evidence="13 14" key="1">
    <citation type="journal article" date="2013" name="Genome Announc.">
        <title>Complete Genome Sequence of Carnobacterium gilichinskyi Strain WN1359T (DSM 27470T).</title>
        <authorList>
            <person name="Leonard M.T."/>
            <person name="Panayotova N."/>
            <person name="Farmerie W.G."/>
            <person name="Triplett E.W."/>
            <person name="Nicholson W.L."/>
        </authorList>
    </citation>
    <scope>NUCLEOTIDE SEQUENCE [LARGE SCALE GENOMIC DNA]</scope>
    <source>
        <strain evidence="13 14">WN1359</strain>
    </source>
</reference>
<dbReference type="Gene3D" id="3.10.350.10">
    <property type="entry name" value="LysM domain"/>
    <property type="match status" value="1"/>
</dbReference>
<evidence type="ECO:0000256" key="7">
    <source>
        <dbReference type="ARBA" id="ARBA00022801"/>
    </source>
</evidence>
<evidence type="ECO:0000256" key="1">
    <source>
        <dbReference type="ARBA" id="ARBA00004613"/>
    </source>
</evidence>
<evidence type="ECO:0000256" key="8">
    <source>
        <dbReference type="ARBA" id="ARBA00023316"/>
    </source>
</evidence>
<dbReference type="PANTHER" id="PTHR33308">
    <property type="entry name" value="PEPTIDOGLYCAN HYDROLASE FLGJ"/>
    <property type="match status" value="1"/>
</dbReference>
<dbReference type="SUPFAM" id="SSF82057">
    <property type="entry name" value="Prokaryotic SH3-related domain"/>
    <property type="match status" value="6"/>
</dbReference>
<dbReference type="InterPro" id="IPR036779">
    <property type="entry name" value="LysM_dom_sf"/>
</dbReference>
<dbReference type="SUPFAM" id="SSF54106">
    <property type="entry name" value="LysM domain"/>
    <property type="match status" value="1"/>
</dbReference>
<feature type="region of interest" description="Disordered" evidence="10">
    <location>
        <begin position="168"/>
        <end position="250"/>
    </location>
</feature>
<dbReference type="GO" id="GO:0004040">
    <property type="term" value="F:amidase activity"/>
    <property type="evidence" value="ECO:0007669"/>
    <property type="project" value="InterPro"/>
</dbReference>
<dbReference type="eggNOG" id="COG5632">
    <property type="taxonomic scope" value="Bacteria"/>
</dbReference>
<dbReference type="InterPro" id="IPR002901">
    <property type="entry name" value="MGlyc_endo_b_GlcNAc-like_dom"/>
</dbReference>
<dbReference type="Gene3D" id="1.10.530.10">
    <property type="match status" value="1"/>
</dbReference>
<evidence type="ECO:0000256" key="3">
    <source>
        <dbReference type="ARBA" id="ARBA00022525"/>
    </source>
</evidence>
<dbReference type="HOGENOM" id="CLU_299904_0_0_9"/>
<dbReference type="eggNOG" id="COG1705">
    <property type="taxonomic scope" value="Bacteria"/>
</dbReference>
<dbReference type="SMART" id="SM00047">
    <property type="entry name" value="LYZ2"/>
    <property type="match status" value="1"/>
</dbReference>
<dbReference type="InterPro" id="IPR038200">
    <property type="entry name" value="GW_dom_sf"/>
</dbReference>
<keyword evidence="5" id="KW-0081">Bacteriolytic enzyme</keyword>
<dbReference type="KEGG" id="caw:Q783_07065"/>
<dbReference type="PROSITE" id="PS51780">
    <property type="entry name" value="GW"/>
    <property type="match status" value="5"/>
</dbReference>
<feature type="domain" description="GW" evidence="11">
    <location>
        <begin position="690"/>
        <end position="765"/>
    </location>
</feature>
<dbReference type="PATRIC" id="fig|1266845.5.peg.1312"/>
<dbReference type="CDD" id="cd00118">
    <property type="entry name" value="LysM"/>
    <property type="match status" value="1"/>
</dbReference>
<dbReference type="SMART" id="SM00257">
    <property type="entry name" value="LysM"/>
    <property type="match status" value="1"/>
</dbReference>
<dbReference type="Pfam" id="PF01476">
    <property type="entry name" value="LysM"/>
    <property type="match status" value="1"/>
</dbReference>
<feature type="domain" description="LysM" evidence="12">
    <location>
        <begin position="292"/>
        <end position="337"/>
    </location>
</feature>
<dbReference type="InterPro" id="IPR018392">
    <property type="entry name" value="LysM"/>
</dbReference>
<dbReference type="Proteomes" id="UP000017469">
    <property type="component" value="Chromosome"/>
</dbReference>
<name>U5SDL9_9LACT</name>
<evidence type="ECO:0000256" key="4">
    <source>
        <dbReference type="ARBA" id="ARBA00022529"/>
    </source>
</evidence>
<evidence type="ECO:0000256" key="5">
    <source>
        <dbReference type="ARBA" id="ARBA00022638"/>
    </source>
</evidence>
<dbReference type="EMBL" id="CP006812">
    <property type="protein sequence ID" value="AGY81967.1"/>
    <property type="molecule type" value="Genomic_DNA"/>
</dbReference>
<evidence type="ECO:0000259" key="11">
    <source>
        <dbReference type="PROSITE" id="PS51780"/>
    </source>
</evidence>
<feature type="domain" description="GW" evidence="11">
    <location>
        <begin position="929"/>
        <end position="1001"/>
    </location>
</feature>
<evidence type="ECO:0000313" key="13">
    <source>
        <dbReference type="EMBL" id="AGY81967.1"/>
    </source>
</evidence>
<comment type="similarity">
    <text evidence="2">Belongs to the glycosyl hydrolase 73 family.</text>
</comment>
<evidence type="ECO:0000256" key="2">
    <source>
        <dbReference type="ARBA" id="ARBA00010266"/>
    </source>
</evidence>
<feature type="domain" description="GW" evidence="11">
    <location>
        <begin position="609"/>
        <end position="684"/>
    </location>
</feature>
<protein>
    <recommendedName>
        <fullName evidence="9">Peptidoglycan hydrolase</fullName>
    </recommendedName>
</protein>
<evidence type="ECO:0000256" key="6">
    <source>
        <dbReference type="ARBA" id="ARBA00022729"/>
    </source>
</evidence>
<evidence type="ECO:0000259" key="12">
    <source>
        <dbReference type="PROSITE" id="PS51782"/>
    </source>
</evidence>
<keyword evidence="6" id="KW-0732">Signal</keyword>
<organism evidence="13 14">
    <name type="scientific">Carnobacterium inhibens subsp. gilichinskyi</name>
    <dbReference type="NCBI Taxonomy" id="1266845"/>
    <lineage>
        <taxon>Bacteria</taxon>
        <taxon>Bacillati</taxon>
        <taxon>Bacillota</taxon>
        <taxon>Bacilli</taxon>
        <taxon>Lactobacillales</taxon>
        <taxon>Carnobacteriaceae</taxon>
        <taxon>Carnobacterium</taxon>
    </lineage>
</organism>
<proteinExistence type="inferred from homology"/>
<evidence type="ECO:0000256" key="10">
    <source>
        <dbReference type="SAM" id="MobiDB-lite"/>
    </source>
</evidence>
<feature type="compositionally biased region" description="Acidic residues" evidence="10">
    <location>
        <begin position="182"/>
        <end position="227"/>
    </location>
</feature>
<dbReference type="PANTHER" id="PTHR33308:SF9">
    <property type="entry name" value="PEPTIDOGLYCAN HYDROLASE FLGJ"/>
    <property type="match status" value="1"/>
</dbReference>
<keyword evidence="8" id="KW-0961">Cell wall biogenesis/degradation</keyword>
<dbReference type="GO" id="GO:0071555">
    <property type="term" value="P:cell wall organization"/>
    <property type="evidence" value="ECO:0007669"/>
    <property type="project" value="UniProtKB-KW"/>
</dbReference>
<evidence type="ECO:0000313" key="14">
    <source>
        <dbReference type="Proteomes" id="UP000017469"/>
    </source>
</evidence>
<keyword evidence="4" id="KW-0929">Antimicrobial</keyword>
<feature type="domain" description="GW" evidence="11">
    <location>
        <begin position="771"/>
        <end position="844"/>
    </location>
</feature>
<dbReference type="PROSITE" id="PS51782">
    <property type="entry name" value="LYSM"/>
    <property type="match status" value="1"/>
</dbReference>
<keyword evidence="3" id="KW-0964">Secreted</keyword>
<dbReference type="Gene3D" id="2.30.30.170">
    <property type="match status" value="6"/>
</dbReference>
<dbReference type="Pfam" id="PF01832">
    <property type="entry name" value="Glucosaminidase"/>
    <property type="match status" value="1"/>
</dbReference>
<dbReference type="AlphaFoldDB" id="U5SDL9"/>
<dbReference type="InterPro" id="IPR025987">
    <property type="entry name" value="GW_dom"/>
</dbReference>
<evidence type="ECO:0000256" key="9">
    <source>
        <dbReference type="ARBA" id="ARBA00032108"/>
    </source>
</evidence>
<gene>
    <name evidence="13" type="ORF">Q783_07065</name>
</gene>
<dbReference type="STRING" id="1266845.Q783_07065"/>
<dbReference type="RefSeq" id="WP_023178393.1">
    <property type="nucleotide sequence ID" value="NC_022606.1"/>
</dbReference>
<dbReference type="Gene3D" id="4.10.80.30">
    <property type="entry name" value="DNA polymerase, domain 6"/>
    <property type="match status" value="1"/>
</dbReference>
<sequence>MKNNNRKKLFITLSSGILLSLATNQDVIYASEVEQPEIINTIELVDNAIVIEDITAYSMEGENKIEVKDLIEQITITQIDEETYKVSGSTLESSEIILVIDDNEKFMGISDEDGNFEIEIKELAEASSLKAFVQDNKDNTYSVEFPLENLIQQLEIIEQLINDDLSEADKPDAEESTPIVEESTEVPSEEEEPTPVVEEPTEAPSEEEEPTPVVEESTEAPSEEEESTPVIEEPTEVPSKEEESTPVVEEPIKIPNKVKETAPEKEIPKAKTNTVQTFYMAKTTATRTAVNGVYTVKSGDFSGAIASSFGISLAQLLEWNPQIKNANVISVGQKINVTKAAYEKYLNDNKGNNQAQPRPFKTNQEFIDFITPYAVEIANAYGKDKLYASVMIAQAAHESAFGQSLLASPPYYNLFGIKGSYNGQTIPMGTWEDVNGGIINITANFRDYPSYYESMMDYADLLRTGLTGSPNFYAKTWVKNTNSYKDATKYLTRTYATDTQYNIKVNNIIEQYNLTQYDTYIVDTELKNTVNVSYDALISLNGYTIDTKPWGTSGFQNVDKTNTYLGTNVQVVKETTNGKYGLISYNGTILGWVDKKALEISVNIEDVSSSVPVSYKAKISKSGYSIDTLPWGTSGYQTLAKSTDYVGQEIEVVKEAKNGTYSLISLNGELLGWIDSKAISTYDVEVNIPVSHTTSYEAVINETGYSIDTKPWGTSGYHTLNHTSDYLGRTIEVVKETNNNQYVLVSHDGKLLGWVDKKALETYEVVTDVASSQPVNYKAVVDRTSYSIDTMPWGTSGYQTVAKTTDYVGTEVDVIRKKGSYVLISANGEAIGWVDKKALKSYDVVTDITGSTSVSFTGIVSKSAFSIDTKPWGTSKYQTVGKTTDYVGTPVKVTRQKGSYALIEANGQSLGWVDRKSIQMYTVDVAIPSSKAVSYSAVVAKTAFSIDTKPWGNKGYQTVAKTNNFVGKTVKVTKETKNGKYVLISLDGVTMGWVDKKSLNN</sequence>
<dbReference type="InterPro" id="IPR051056">
    <property type="entry name" value="Glycosyl_Hydrolase_73"/>
</dbReference>
<dbReference type="GO" id="GO:0031640">
    <property type="term" value="P:killing of cells of another organism"/>
    <property type="evidence" value="ECO:0007669"/>
    <property type="project" value="UniProtKB-KW"/>
</dbReference>
<dbReference type="GO" id="GO:0005576">
    <property type="term" value="C:extracellular region"/>
    <property type="evidence" value="ECO:0007669"/>
    <property type="project" value="UniProtKB-SubCell"/>
</dbReference>
<dbReference type="GO" id="GO:0042742">
    <property type="term" value="P:defense response to bacterium"/>
    <property type="evidence" value="ECO:0007669"/>
    <property type="project" value="UniProtKB-KW"/>
</dbReference>
<comment type="subcellular location">
    <subcellularLocation>
        <location evidence="1">Secreted</location>
    </subcellularLocation>
</comment>
<dbReference type="Pfam" id="PF13457">
    <property type="entry name" value="GW"/>
    <property type="match status" value="6"/>
</dbReference>
<feature type="domain" description="GW" evidence="11">
    <location>
        <begin position="528"/>
        <end position="603"/>
    </location>
</feature>